<dbReference type="PROSITE" id="PS50011">
    <property type="entry name" value="PROTEIN_KINASE_DOM"/>
    <property type="match status" value="1"/>
</dbReference>
<feature type="domain" description="Protein kinase" evidence="1">
    <location>
        <begin position="28"/>
        <end position="202"/>
    </location>
</feature>
<dbReference type="SMART" id="SM00220">
    <property type="entry name" value="S_TKc"/>
    <property type="match status" value="1"/>
</dbReference>
<evidence type="ECO:0000313" key="2">
    <source>
        <dbReference type="EMBL" id="KAK8854133.1"/>
    </source>
</evidence>
<dbReference type="Pfam" id="PF00069">
    <property type="entry name" value="Pkinase"/>
    <property type="match status" value="1"/>
</dbReference>
<reference evidence="2 3" key="1">
    <citation type="submission" date="2024-04" db="EMBL/GenBank/DDBJ databases">
        <title>Tritrichomonas musculus Genome.</title>
        <authorList>
            <person name="Alves-Ferreira E."/>
            <person name="Grigg M."/>
            <person name="Lorenzi H."/>
            <person name="Galac M."/>
        </authorList>
    </citation>
    <scope>NUCLEOTIDE SEQUENCE [LARGE SCALE GENOMIC DNA]</scope>
    <source>
        <strain evidence="2 3">EAF2021</strain>
    </source>
</reference>
<dbReference type="InterPro" id="IPR011009">
    <property type="entry name" value="Kinase-like_dom_sf"/>
</dbReference>
<organism evidence="2 3">
    <name type="scientific">Tritrichomonas musculus</name>
    <dbReference type="NCBI Taxonomy" id="1915356"/>
    <lineage>
        <taxon>Eukaryota</taxon>
        <taxon>Metamonada</taxon>
        <taxon>Parabasalia</taxon>
        <taxon>Tritrichomonadida</taxon>
        <taxon>Tritrichomonadidae</taxon>
        <taxon>Tritrichomonas</taxon>
    </lineage>
</organism>
<evidence type="ECO:0000313" key="3">
    <source>
        <dbReference type="Proteomes" id="UP001470230"/>
    </source>
</evidence>
<protein>
    <recommendedName>
        <fullName evidence="1">Protein kinase domain-containing protein</fullName>
    </recommendedName>
</protein>
<sequence length="202" mass="23280">MIAEKKYAQVFEKMNLSFDDYFVTLCKYDKGAIIKKNKGSEIYQITSKETGNIYAAKKINQDINIYSKFEKTNIPKSLYIMSKLNHPSILKLIGIKIAPNGSLRKVLDNEGKGFSVNEWDDTKKFICIYGIAVGMKYLHSLDIIHRDLKPENILFDEYLYPKITDFGLSKNLLANTAPDNYKSQYLGTAPYMAPEIWRLCEY</sequence>
<dbReference type="Gene3D" id="3.30.200.20">
    <property type="entry name" value="Phosphorylase Kinase, domain 1"/>
    <property type="match status" value="1"/>
</dbReference>
<dbReference type="InterPro" id="IPR008271">
    <property type="entry name" value="Ser/Thr_kinase_AS"/>
</dbReference>
<proteinExistence type="predicted"/>
<dbReference type="PANTHER" id="PTHR44167">
    <property type="entry name" value="OVARIAN-SPECIFIC SERINE/THREONINE-PROTEIN KINASE LOK-RELATED"/>
    <property type="match status" value="1"/>
</dbReference>
<dbReference type="PANTHER" id="PTHR44167:SF24">
    <property type="entry name" value="SERINE_THREONINE-PROTEIN KINASE CHK2"/>
    <property type="match status" value="1"/>
</dbReference>
<evidence type="ECO:0000259" key="1">
    <source>
        <dbReference type="PROSITE" id="PS50011"/>
    </source>
</evidence>
<dbReference type="PROSITE" id="PS00108">
    <property type="entry name" value="PROTEIN_KINASE_ST"/>
    <property type="match status" value="1"/>
</dbReference>
<name>A0ABR2HWW3_9EUKA</name>
<dbReference type="SUPFAM" id="SSF56112">
    <property type="entry name" value="Protein kinase-like (PK-like)"/>
    <property type="match status" value="1"/>
</dbReference>
<comment type="caution">
    <text evidence="2">The sequence shown here is derived from an EMBL/GenBank/DDBJ whole genome shotgun (WGS) entry which is preliminary data.</text>
</comment>
<gene>
    <name evidence="2" type="ORF">M9Y10_016687</name>
</gene>
<dbReference type="Gene3D" id="1.10.510.10">
    <property type="entry name" value="Transferase(Phosphotransferase) domain 1"/>
    <property type="match status" value="1"/>
</dbReference>
<keyword evidence="3" id="KW-1185">Reference proteome</keyword>
<dbReference type="Proteomes" id="UP001470230">
    <property type="component" value="Unassembled WGS sequence"/>
</dbReference>
<accession>A0ABR2HWW3</accession>
<dbReference type="InterPro" id="IPR000719">
    <property type="entry name" value="Prot_kinase_dom"/>
</dbReference>
<dbReference type="EMBL" id="JAPFFF010000021">
    <property type="protein sequence ID" value="KAK8854133.1"/>
    <property type="molecule type" value="Genomic_DNA"/>
</dbReference>